<dbReference type="Pfam" id="PF00069">
    <property type="entry name" value="Pkinase"/>
    <property type="match status" value="1"/>
</dbReference>
<dbReference type="InterPro" id="IPR011009">
    <property type="entry name" value="Kinase-like_dom_sf"/>
</dbReference>
<keyword evidence="3 6" id="KW-0418">Kinase</keyword>
<dbReference type="AlphaFoldDB" id="A0A2T5JTM0"/>
<dbReference type="Gene3D" id="1.10.510.10">
    <property type="entry name" value="Transferase(Phosphotransferase) domain 1"/>
    <property type="match status" value="1"/>
</dbReference>
<sequence length="436" mass="49145">MAFEDWIVERGSAVQGGQGVVTKVRNRIDGRLGALKVLHANAQSRTERRYRFQCEVTALLALDGSGVPKILESNEADWKNGATALYLVMEFIDGPTMETLVSRVLPTLDQALEATKVILKTLGDGHRLMVHHRDVKHDNVIMKHGSWSEPVLVDLGQAWHGTEEDRGFTTPAGQEVGNRFLRLPEYAPQGDHRDARSDLAMAAGLLFYMLSGSAPRQLIDHNGKLPHERRELSFRQDLTSDPRWPAVKRFLHVAFQHTPQLRFQSAEEMIKALSMMNEAQISTRISFEDYIAKLQALRETQFHREREAASSTMQECSLLLSTRLKELWEGAGLTKAAVHPRFTERGLCFQLIDRVSLKDHDDPSVTFYHNVRLTSGRIIASWHIDDSNPIFTYEGSAADEFGLREALLESAESIAGEVLKRLVEKLEPPATLEDLF</sequence>
<dbReference type="GO" id="GO:0004674">
    <property type="term" value="F:protein serine/threonine kinase activity"/>
    <property type="evidence" value="ECO:0007669"/>
    <property type="project" value="TreeGrafter"/>
</dbReference>
<name>A0A2T5JTM0_9RHOB</name>
<dbReference type="Proteomes" id="UP000244060">
    <property type="component" value="Unassembled WGS sequence"/>
</dbReference>
<protein>
    <submittedName>
        <fullName evidence="6">Serine/threonine-protein kinase</fullName>
    </submittedName>
</protein>
<comment type="caution">
    <text evidence="6">The sequence shown here is derived from an EMBL/GenBank/DDBJ whole genome shotgun (WGS) entry which is preliminary data.</text>
</comment>
<dbReference type="PANTHER" id="PTHR43289">
    <property type="entry name" value="MITOGEN-ACTIVATED PROTEIN KINASE KINASE KINASE 20-RELATED"/>
    <property type="match status" value="1"/>
</dbReference>
<keyword evidence="1" id="KW-0808">Transferase</keyword>
<proteinExistence type="predicted"/>
<evidence type="ECO:0000256" key="1">
    <source>
        <dbReference type="ARBA" id="ARBA00022679"/>
    </source>
</evidence>
<dbReference type="PROSITE" id="PS00108">
    <property type="entry name" value="PROTEIN_KINASE_ST"/>
    <property type="match status" value="1"/>
</dbReference>
<dbReference type="InterPro" id="IPR000719">
    <property type="entry name" value="Prot_kinase_dom"/>
</dbReference>
<evidence type="ECO:0000256" key="3">
    <source>
        <dbReference type="ARBA" id="ARBA00022777"/>
    </source>
</evidence>
<dbReference type="SMART" id="SM00220">
    <property type="entry name" value="S_TKc"/>
    <property type="match status" value="1"/>
</dbReference>
<organism evidence="6 7">
    <name type="scientific">Cereibacter azotoformans</name>
    <dbReference type="NCBI Taxonomy" id="43057"/>
    <lineage>
        <taxon>Bacteria</taxon>
        <taxon>Pseudomonadati</taxon>
        <taxon>Pseudomonadota</taxon>
        <taxon>Alphaproteobacteria</taxon>
        <taxon>Rhodobacterales</taxon>
        <taxon>Paracoccaceae</taxon>
        <taxon>Cereibacter</taxon>
    </lineage>
</organism>
<evidence type="ECO:0000259" key="5">
    <source>
        <dbReference type="PROSITE" id="PS50011"/>
    </source>
</evidence>
<dbReference type="OrthoDB" id="9801841at2"/>
<dbReference type="Gene3D" id="3.30.200.20">
    <property type="entry name" value="Phosphorylase Kinase, domain 1"/>
    <property type="match status" value="1"/>
</dbReference>
<dbReference type="PANTHER" id="PTHR43289:SF6">
    <property type="entry name" value="SERINE_THREONINE-PROTEIN KINASE NEKL-3"/>
    <property type="match status" value="1"/>
</dbReference>
<dbReference type="GO" id="GO:0005524">
    <property type="term" value="F:ATP binding"/>
    <property type="evidence" value="ECO:0007669"/>
    <property type="project" value="UniProtKB-KW"/>
</dbReference>
<dbReference type="InterPro" id="IPR008271">
    <property type="entry name" value="Ser/Thr_kinase_AS"/>
</dbReference>
<feature type="domain" description="Protein kinase" evidence="5">
    <location>
        <begin position="7"/>
        <end position="297"/>
    </location>
</feature>
<dbReference type="RefSeq" id="WP_108222226.1">
    <property type="nucleotide sequence ID" value="NZ_QAOT01000021.1"/>
</dbReference>
<evidence type="ECO:0000313" key="7">
    <source>
        <dbReference type="Proteomes" id="UP000244060"/>
    </source>
</evidence>
<accession>A0A2T5JTM0</accession>
<keyword evidence="2" id="KW-0547">Nucleotide-binding</keyword>
<dbReference type="EMBL" id="QAOT01000021">
    <property type="protein sequence ID" value="PTR13517.1"/>
    <property type="molecule type" value="Genomic_DNA"/>
</dbReference>
<dbReference type="SUPFAM" id="SSF56112">
    <property type="entry name" value="Protein kinase-like (PK-like)"/>
    <property type="match status" value="1"/>
</dbReference>
<dbReference type="PROSITE" id="PS50011">
    <property type="entry name" value="PROTEIN_KINASE_DOM"/>
    <property type="match status" value="1"/>
</dbReference>
<reference evidence="6 7" key="1">
    <citation type="submission" date="2018-04" db="EMBL/GenBank/DDBJ databases">
        <title>Genomic Encyclopedia of Type Strains, Phase III (KMG-III): the genomes of soil and plant-associated and newly described type strains.</title>
        <authorList>
            <person name="Whitman W."/>
        </authorList>
    </citation>
    <scope>NUCLEOTIDE SEQUENCE [LARGE SCALE GENOMIC DNA]</scope>
    <source>
        <strain evidence="6 7">KA25</strain>
    </source>
</reference>
<keyword evidence="7" id="KW-1185">Reference proteome</keyword>
<keyword evidence="4" id="KW-0067">ATP-binding</keyword>
<evidence type="ECO:0000256" key="2">
    <source>
        <dbReference type="ARBA" id="ARBA00022741"/>
    </source>
</evidence>
<evidence type="ECO:0000313" key="6">
    <source>
        <dbReference type="EMBL" id="PTR13517.1"/>
    </source>
</evidence>
<gene>
    <name evidence="6" type="ORF">C8J28_1215</name>
</gene>
<evidence type="ECO:0000256" key="4">
    <source>
        <dbReference type="ARBA" id="ARBA00022840"/>
    </source>
</evidence>